<proteinExistence type="predicted"/>
<gene>
    <name evidence="3" type="ORF">FE697_003250</name>
</gene>
<comment type="caution">
    <text evidence="3">The sequence shown here is derived from an EMBL/GenBank/DDBJ whole genome shotgun (WGS) entry which is preliminary data.</text>
</comment>
<protein>
    <recommendedName>
        <fullName evidence="5">Secreted protein</fullName>
    </recommendedName>
</protein>
<evidence type="ECO:0008006" key="5">
    <source>
        <dbReference type="Google" id="ProtNLM"/>
    </source>
</evidence>
<feature type="chain" id="PRO_5024350715" description="Secreted protein" evidence="2">
    <location>
        <begin position="24"/>
        <end position="160"/>
    </location>
</feature>
<evidence type="ECO:0000256" key="1">
    <source>
        <dbReference type="SAM" id="MobiDB-lite"/>
    </source>
</evidence>
<name>A0A5Q6S423_9ACTN</name>
<dbReference type="PROSITE" id="PS51257">
    <property type="entry name" value="PROKAR_LIPOPROTEIN"/>
    <property type="match status" value="1"/>
</dbReference>
<dbReference type="EMBL" id="VDFQ02000001">
    <property type="protein sequence ID" value="KAA1424931.1"/>
    <property type="molecule type" value="Genomic_DNA"/>
</dbReference>
<keyword evidence="2" id="KW-0732">Signal</keyword>
<sequence>MGHLRTAWAAAPLALLVACGSAADEGSVQACTMIGAPAGINVTVEPPLASGADTVRVRVCWDGSCVDRESALLPGQQTVDEGCGGDDPDDTCSASATPDGTMQGFVDVADLPTQEVEVTTTVLGRGTEIHDAFARVVPEPTYPNGEDCDPGGNQASVTVP</sequence>
<organism evidence="3 4">
    <name type="scientific">Mumia zhuanghuii</name>
    <dbReference type="NCBI Taxonomy" id="2585211"/>
    <lineage>
        <taxon>Bacteria</taxon>
        <taxon>Bacillati</taxon>
        <taxon>Actinomycetota</taxon>
        <taxon>Actinomycetes</taxon>
        <taxon>Propionibacteriales</taxon>
        <taxon>Nocardioidaceae</taxon>
        <taxon>Mumia</taxon>
    </lineage>
</organism>
<feature type="signal peptide" evidence="2">
    <location>
        <begin position="1"/>
        <end position="23"/>
    </location>
</feature>
<evidence type="ECO:0000313" key="3">
    <source>
        <dbReference type="EMBL" id="KAA1424931.1"/>
    </source>
</evidence>
<dbReference type="Proteomes" id="UP000307768">
    <property type="component" value="Unassembled WGS sequence"/>
</dbReference>
<dbReference type="RefSeq" id="WP_149768103.1">
    <property type="nucleotide sequence ID" value="NZ_VDFQ02000001.1"/>
</dbReference>
<reference evidence="3 4" key="1">
    <citation type="submission" date="2019-09" db="EMBL/GenBank/DDBJ databases">
        <title>Mumia zhuanghuii sp. nov. isolated from the intestinal contents of plateau pika (Ochotona curzoniae) in the Qinghai-Tibet plateau of China.</title>
        <authorList>
            <person name="Tian Z."/>
        </authorList>
    </citation>
    <scope>NUCLEOTIDE SEQUENCE [LARGE SCALE GENOMIC DNA]</scope>
    <source>
        <strain evidence="4">350</strain>
    </source>
</reference>
<evidence type="ECO:0000313" key="4">
    <source>
        <dbReference type="Proteomes" id="UP000307768"/>
    </source>
</evidence>
<feature type="region of interest" description="Disordered" evidence="1">
    <location>
        <begin position="139"/>
        <end position="160"/>
    </location>
</feature>
<dbReference type="AlphaFoldDB" id="A0A5Q6S423"/>
<accession>A0A5Q6S423</accession>
<dbReference type="OrthoDB" id="3828886at2"/>
<evidence type="ECO:0000256" key="2">
    <source>
        <dbReference type="SAM" id="SignalP"/>
    </source>
</evidence>